<dbReference type="EMBL" id="JAERRA010000001">
    <property type="protein sequence ID" value="MBL0719728.1"/>
    <property type="molecule type" value="Genomic_DNA"/>
</dbReference>
<proteinExistence type="predicted"/>
<comment type="caution">
    <text evidence="2">The sequence shown here is derived from an EMBL/GenBank/DDBJ whole genome shotgun (WGS) entry which is preliminary data.</text>
</comment>
<keyword evidence="3" id="KW-1185">Reference proteome</keyword>
<evidence type="ECO:0000259" key="1">
    <source>
        <dbReference type="Pfam" id="PF13519"/>
    </source>
</evidence>
<dbReference type="Pfam" id="PF13519">
    <property type="entry name" value="VWA_2"/>
    <property type="match status" value="1"/>
</dbReference>
<feature type="domain" description="VWFA" evidence="1">
    <location>
        <begin position="46"/>
        <end position="158"/>
    </location>
</feature>
<dbReference type="Proteomes" id="UP000643207">
    <property type="component" value="Unassembled WGS sequence"/>
</dbReference>
<gene>
    <name evidence="2" type="ORF">JI742_07485</name>
</gene>
<reference evidence="2 3" key="1">
    <citation type="submission" date="2021-01" db="EMBL/GenBank/DDBJ databases">
        <title>Piscinibacter sp. Jin2 Genome sequencing and assembly.</title>
        <authorList>
            <person name="Kim I."/>
        </authorList>
    </citation>
    <scope>NUCLEOTIDE SEQUENCE [LARGE SCALE GENOMIC DNA]</scope>
    <source>
        <strain evidence="2 3">Jin2</strain>
    </source>
</reference>
<dbReference type="Gene3D" id="3.40.50.410">
    <property type="entry name" value="von Willebrand factor, type A domain"/>
    <property type="match status" value="1"/>
</dbReference>
<dbReference type="AlphaFoldDB" id="A0A9X0XGV6"/>
<evidence type="ECO:0000313" key="2">
    <source>
        <dbReference type="EMBL" id="MBL0719728.1"/>
    </source>
</evidence>
<accession>A0A9X0XGV6</accession>
<dbReference type="InterPro" id="IPR036465">
    <property type="entry name" value="vWFA_dom_sf"/>
</dbReference>
<evidence type="ECO:0000313" key="3">
    <source>
        <dbReference type="Proteomes" id="UP000643207"/>
    </source>
</evidence>
<dbReference type="InterPro" id="IPR002035">
    <property type="entry name" value="VWF_A"/>
</dbReference>
<protein>
    <submittedName>
        <fullName evidence="2">VWA domain-containing protein</fullName>
    </submittedName>
</protein>
<sequence>MLGGQLRALWRREHALAGAVLLLALALALPPITLERPRVTYLVTFDLTQSMDVEDMVRDGRSLSRLDAARAAVRELLPRLPCGSRVGWAIFADYRTLPLMLPVEVCSHYEDLLAALDAIDGRMRWANASNIAKGVTWSIRTARNVDEGTRVLFFTDGHEAPPMAGNTPPPMGDITAGEVGGLLIGVGGELPQPIPKTTREGQPAGHWAADEVVQRADRPVGQSTEHLSELREEHLKAVAKLLGFGYRRLGSDTALVEAVLDPALARKQPTPTDLRWVAALAALGLLAWRHRPAWPLRLGRR</sequence>
<dbReference type="SUPFAM" id="SSF53300">
    <property type="entry name" value="vWA-like"/>
    <property type="match status" value="1"/>
</dbReference>
<name>A0A9X0XGV6_9BURK</name>
<organism evidence="2 3">
    <name type="scientific">Aquariibacter lacus</name>
    <dbReference type="NCBI Taxonomy" id="2801332"/>
    <lineage>
        <taxon>Bacteria</taxon>
        <taxon>Pseudomonadati</taxon>
        <taxon>Pseudomonadota</taxon>
        <taxon>Betaproteobacteria</taxon>
        <taxon>Burkholderiales</taxon>
        <taxon>Sphaerotilaceae</taxon>
        <taxon>Aquariibacter</taxon>
    </lineage>
</organism>